<sequence>MRARLVLDQSREQESTASPTDDDPIPSLSQLGIDNSASHWKEYMVVLGRDAKRVLVESKRQDASSSTIRIQRPEKADLPGLLIIDQYRKDAIEINTLSAFQSRFESMTFDALNGFDWSNVLVAGGIALAALTSVTDQEASASESSDVDLYLYGFTVNQANAKLQEIEKVFVSNLPLDNDTGKPIKCAVLRNAQTINFVPGRYPHRRVQVVLKLCSNPMAILLNFDLDQVAIGYTGNEVWMLPRASSALVTGYTTFTMDLINGSFLAPRKATQDQRVFKYGERGYGLRFLLSYIKALPTVLLEQQTMTERNVPEDSLLRDELNVTLREERARVAWWLAQRYGAFISPLEKREVRMYDMTLTRGNDTPELAEKSSMSGWQLFARHVALWELAQLGYCRLNEQVKEWTAGRVT</sequence>
<name>A0A177U0A6_9BASI</name>
<evidence type="ECO:0000313" key="4">
    <source>
        <dbReference type="Proteomes" id="UP000077671"/>
    </source>
</evidence>
<evidence type="ECO:0000256" key="1">
    <source>
        <dbReference type="SAM" id="MobiDB-lite"/>
    </source>
</evidence>
<comment type="caution">
    <text evidence="3">The sequence shown here is derived from an EMBL/GenBank/DDBJ whole genome shotgun (WGS) entry which is preliminary data.</text>
</comment>
<gene>
    <name evidence="3" type="ORF">A4X03_0g6990</name>
    <name evidence="2" type="ORF">JKIAZH3_G8787</name>
</gene>
<accession>A0A177U0A6</accession>
<protein>
    <submittedName>
        <fullName evidence="3">Uncharacterized protein</fullName>
    </submittedName>
</protein>
<reference evidence="3" key="2">
    <citation type="journal article" date="2019" name="IMA Fungus">
        <title>Genome sequencing and comparison of five Tilletia species to identify candidate genes for the detection of regulated species infecting wheat.</title>
        <authorList>
            <person name="Nguyen H.D.T."/>
            <person name="Sultana T."/>
            <person name="Kesanakurti P."/>
            <person name="Hambleton S."/>
        </authorList>
    </citation>
    <scope>NUCLEOTIDE SEQUENCE</scope>
    <source>
        <strain evidence="3">DAOMC 238032</strain>
    </source>
</reference>
<keyword evidence="5" id="KW-1185">Reference proteome</keyword>
<evidence type="ECO:0000313" key="5">
    <source>
        <dbReference type="Proteomes" id="UP000836402"/>
    </source>
</evidence>
<evidence type="ECO:0000313" key="2">
    <source>
        <dbReference type="EMBL" id="CAD6950123.1"/>
    </source>
</evidence>
<dbReference type="PANTHER" id="PTHR43558:SF6">
    <property type="entry name" value="REDUCTASE, PUTATIVE (AFU_ORTHOLOGUE AFUA_3G10540)-RELATED"/>
    <property type="match status" value="1"/>
</dbReference>
<dbReference type="InterPro" id="IPR053354">
    <property type="entry name" value="MGDG_epimerase"/>
</dbReference>
<dbReference type="Proteomes" id="UP000077671">
    <property type="component" value="Unassembled WGS sequence"/>
</dbReference>
<evidence type="ECO:0000313" key="3">
    <source>
        <dbReference type="EMBL" id="KAE8247646.1"/>
    </source>
</evidence>
<reference evidence="2" key="3">
    <citation type="submission" date="2020-10" db="EMBL/GenBank/DDBJ databases">
        <authorList>
            <person name="Sedaghatjoo S."/>
        </authorList>
    </citation>
    <scope>NUCLEOTIDE SEQUENCE</scope>
    <source>
        <strain evidence="2">AZH3</strain>
    </source>
</reference>
<dbReference type="EMBL" id="LWDD02001504">
    <property type="protein sequence ID" value="KAE8247646.1"/>
    <property type="molecule type" value="Genomic_DNA"/>
</dbReference>
<dbReference type="PANTHER" id="PTHR43558">
    <property type="entry name" value="REDUCTASE, PUTATIVE (AFU_ORTHOLOGUE AFUA_3G10540)-RELATED"/>
    <property type="match status" value="1"/>
</dbReference>
<dbReference type="EMBL" id="CAJHJG010005418">
    <property type="protein sequence ID" value="CAD6950123.1"/>
    <property type="molecule type" value="Genomic_DNA"/>
</dbReference>
<dbReference type="Proteomes" id="UP000836402">
    <property type="component" value="Unassembled WGS sequence"/>
</dbReference>
<proteinExistence type="predicted"/>
<dbReference type="AlphaFoldDB" id="A0A177U0A6"/>
<reference evidence="3" key="1">
    <citation type="submission" date="2016-04" db="EMBL/GenBank/DDBJ databases">
        <authorList>
            <person name="Nguyen H.D."/>
            <person name="Kesanakurti P."/>
            <person name="Cullis J."/>
            <person name="Levesque C.A."/>
            <person name="Hambleton S."/>
        </authorList>
    </citation>
    <scope>NUCLEOTIDE SEQUENCE</scope>
    <source>
        <strain evidence="3">DAOMC 238032</strain>
    </source>
</reference>
<feature type="region of interest" description="Disordered" evidence="1">
    <location>
        <begin position="1"/>
        <end position="29"/>
    </location>
</feature>
<organism evidence="3 4">
    <name type="scientific">Tilletia caries</name>
    <name type="common">wheat bunt fungus</name>
    <dbReference type="NCBI Taxonomy" id="13290"/>
    <lineage>
        <taxon>Eukaryota</taxon>
        <taxon>Fungi</taxon>
        <taxon>Dikarya</taxon>
        <taxon>Basidiomycota</taxon>
        <taxon>Ustilaginomycotina</taxon>
        <taxon>Exobasidiomycetes</taxon>
        <taxon>Tilletiales</taxon>
        <taxon>Tilletiaceae</taxon>
        <taxon>Tilletia</taxon>
    </lineage>
</organism>